<feature type="non-terminal residue" evidence="2">
    <location>
        <position position="1"/>
    </location>
</feature>
<evidence type="ECO:0000313" key="2">
    <source>
        <dbReference type="EMBL" id="CBY39975.1"/>
    </source>
</evidence>
<dbReference type="AlphaFoldDB" id="E4YWZ2"/>
<evidence type="ECO:0000256" key="1">
    <source>
        <dbReference type="SAM" id="MobiDB-lite"/>
    </source>
</evidence>
<protein>
    <submittedName>
        <fullName evidence="2">Uncharacterized protein</fullName>
    </submittedName>
</protein>
<accession>E4YWZ2</accession>
<feature type="region of interest" description="Disordered" evidence="1">
    <location>
        <begin position="118"/>
        <end position="143"/>
    </location>
</feature>
<reference evidence="2" key="1">
    <citation type="journal article" date="2010" name="Science">
        <title>Plasticity of animal genome architecture unmasked by rapid evolution of a pelagic tunicate.</title>
        <authorList>
            <person name="Denoeud F."/>
            <person name="Henriet S."/>
            <person name="Mungpakdee S."/>
            <person name="Aury J.M."/>
            <person name="Da Silva C."/>
            <person name="Brinkmann H."/>
            <person name="Mikhaleva J."/>
            <person name="Olsen L.C."/>
            <person name="Jubin C."/>
            <person name="Canestro C."/>
            <person name="Bouquet J.M."/>
            <person name="Danks G."/>
            <person name="Poulain J."/>
            <person name="Campsteijn C."/>
            <person name="Adamski M."/>
            <person name="Cross I."/>
            <person name="Yadetie F."/>
            <person name="Muffato M."/>
            <person name="Louis A."/>
            <person name="Butcher S."/>
            <person name="Tsagkogeorga G."/>
            <person name="Konrad A."/>
            <person name="Singh S."/>
            <person name="Jensen M.F."/>
            <person name="Cong E.H."/>
            <person name="Eikeseth-Otteraa H."/>
            <person name="Noel B."/>
            <person name="Anthouard V."/>
            <person name="Porcel B.M."/>
            <person name="Kachouri-Lafond R."/>
            <person name="Nishino A."/>
            <person name="Ugolini M."/>
            <person name="Chourrout P."/>
            <person name="Nishida H."/>
            <person name="Aasland R."/>
            <person name="Huzurbazar S."/>
            <person name="Westhof E."/>
            <person name="Delsuc F."/>
            <person name="Lehrach H."/>
            <person name="Reinhardt R."/>
            <person name="Weissenbach J."/>
            <person name="Roy S.W."/>
            <person name="Artiguenave F."/>
            <person name="Postlethwait J.H."/>
            <person name="Manak J.R."/>
            <person name="Thompson E.M."/>
            <person name="Jaillon O."/>
            <person name="Du Pasquier L."/>
            <person name="Boudinot P."/>
            <person name="Liberles D.A."/>
            <person name="Volff J.N."/>
            <person name="Philippe H."/>
            <person name="Lenhard B."/>
            <person name="Roest Crollius H."/>
            <person name="Wincker P."/>
            <person name="Chourrout D."/>
        </authorList>
    </citation>
    <scope>NUCLEOTIDE SEQUENCE [LARGE SCALE GENOMIC DNA]</scope>
</reference>
<sequence length="143" mass="16198">GKDSRSTRIKYTNNFKYDRGETTAFNAAMQDAQNAFYDIFVKLETTESDSQKQAELVKQLREDLQNSEKIRMEICAKYSNLRVKYERLRTSIKEAMTLNSPTPDLMARLGSKIEADLTSTRVSSRASSGSVSDHISKIEGNTE</sequence>
<dbReference type="EMBL" id="FN655723">
    <property type="protein sequence ID" value="CBY39975.1"/>
    <property type="molecule type" value="Genomic_DNA"/>
</dbReference>
<dbReference type="Proteomes" id="UP000011014">
    <property type="component" value="Unassembled WGS sequence"/>
</dbReference>
<feature type="compositionally biased region" description="Low complexity" evidence="1">
    <location>
        <begin position="118"/>
        <end position="132"/>
    </location>
</feature>
<gene>
    <name evidence="2" type="ORF">GSOID_T00020577001</name>
</gene>
<organism evidence="2">
    <name type="scientific">Oikopleura dioica</name>
    <name type="common">Tunicate</name>
    <dbReference type="NCBI Taxonomy" id="34765"/>
    <lineage>
        <taxon>Eukaryota</taxon>
        <taxon>Metazoa</taxon>
        <taxon>Chordata</taxon>
        <taxon>Tunicata</taxon>
        <taxon>Appendicularia</taxon>
        <taxon>Copelata</taxon>
        <taxon>Oikopleuridae</taxon>
        <taxon>Oikopleura</taxon>
    </lineage>
</organism>
<proteinExistence type="predicted"/>
<name>E4YWZ2_OIKDI</name>